<evidence type="ECO:0000313" key="3">
    <source>
        <dbReference type="EMBL" id="KAG9228365.1"/>
    </source>
</evidence>
<name>A0A9P7Y8G0_9HELO</name>
<feature type="domain" description="Protein kinase" evidence="2">
    <location>
        <begin position="86"/>
        <end position="362"/>
    </location>
</feature>
<dbReference type="SUPFAM" id="SSF56112">
    <property type="entry name" value="Protein kinase-like (PK-like)"/>
    <property type="match status" value="1"/>
</dbReference>
<dbReference type="GO" id="GO:0004672">
    <property type="term" value="F:protein kinase activity"/>
    <property type="evidence" value="ECO:0007669"/>
    <property type="project" value="InterPro"/>
</dbReference>
<keyword evidence="4" id="KW-1185">Reference proteome</keyword>
<feature type="region of interest" description="Disordered" evidence="1">
    <location>
        <begin position="1"/>
        <end position="23"/>
    </location>
</feature>
<dbReference type="SMART" id="SM00220">
    <property type="entry name" value="S_TKc"/>
    <property type="match status" value="1"/>
</dbReference>
<accession>A0A9P7Y8G0</accession>
<dbReference type="Pfam" id="PF07714">
    <property type="entry name" value="PK_Tyr_Ser-Thr"/>
    <property type="match status" value="1"/>
</dbReference>
<reference evidence="3" key="1">
    <citation type="journal article" date="2021" name="IMA Fungus">
        <title>Genomic characterization of three marine fungi, including Emericellopsis atlantica sp. nov. with signatures of a generalist lifestyle and marine biomass degradation.</title>
        <authorList>
            <person name="Hagestad O.C."/>
            <person name="Hou L."/>
            <person name="Andersen J.H."/>
            <person name="Hansen E.H."/>
            <person name="Altermark B."/>
            <person name="Li C."/>
            <person name="Kuhnert E."/>
            <person name="Cox R.J."/>
            <person name="Crous P.W."/>
            <person name="Spatafora J.W."/>
            <person name="Lail K."/>
            <person name="Amirebrahimi M."/>
            <person name="Lipzen A."/>
            <person name="Pangilinan J."/>
            <person name="Andreopoulos W."/>
            <person name="Hayes R.D."/>
            <person name="Ng V."/>
            <person name="Grigoriev I.V."/>
            <person name="Jackson S.A."/>
            <person name="Sutton T.D.S."/>
            <person name="Dobson A.D.W."/>
            <person name="Rama T."/>
        </authorList>
    </citation>
    <scope>NUCLEOTIDE SEQUENCE</scope>
    <source>
        <strain evidence="3">TRa018bII</strain>
    </source>
</reference>
<keyword evidence="3" id="KW-0808">Transferase</keyword>
<dbReference type="OrthoDB" id="3432205at2759"/>
<dbReference type="PROSITE" id="PS50011">
    <property type="entry name" value="PROTEIN_KINASE_DOM"/>
    <property type="match status" value="1"/>
</dbReference>
<proteinExistence type="predicted"/>
<dbReference type="GO" id="GO:0005524">
    <property type="term" value="F:ATP binding"/>
    <property type="evidence" value="ECO:0007669"/>
    <property type="project" value="InterPro"/>
</dbReference>
<dbReference type="Proteomes" id="UP000824998">
    <property type="component" value="Unassembled WGS sequence"/>
</dbReference>
<evidence type="ECO:0000259" key="2">
    <source>
        <dbReference type="PROSITE" id="PS50011"/>
    </source>
</evidence>
<comment type="caution">
    <text evidence="3">The sequence shown here is derived from an EMBL/GenBank/DDBJ whole genome shotgun (WGS) entry which is preliminary data.</text>
</comment>
<protein>
    <submittedName>
        <fullName evidence="3">Kinase-like domain-containing protein</fullName>
    </submittedName>
</protein>
<organism evidence="3 4">
    <name type="scientific">Amylocarpus encephaloides</name>
    <dbReference type="NCBI Taxonomy" id="45428"/>
    <lineage>
        <taxon>Eukaryota</taxon>
        <taxon>Fungi</taxon>
        <taxon>Dikarya</taxon>
        <taxon>Ascomycota</taxon>
        <taxon>Pezizomycotina</taxon>
        <taxon>Leotiomycetes</taxon>
        <taxon>Helotiales</taxon>
        <taxon>Helotiales incertae sedis</taxon>
        <taxon>Amylocarpus</taxon>
    </lineage>
</organism>
<keyword evidence="3" id="KW-0418">Kinase</keyword>
<sequence>MQFWQSIMTTKPRPKTKFPIPDLSANLPAREKNVNDNRHTKFPTGLALRELSTARKTGLPIVTDLKRKKAVLTRLSIPLKINPPDATPTKPSPEGTIKTAQREQPSRPEIKNPWDTYSALRPLQRGSEVTAACTRIAPIKMVAIKRLSSHHFKEFRSCQHENLLAIIETYQFKGQFFVITDYTATTLRHIIAVDLPLQELHVSATCRQGSSLTPSSIHHSNIIQVFEGMQYLSRFGIAHKKLDGSKVLLSSDGCVKIAHFDDCQSTESASAYSLGVIAIEMMQKGISPAPDEKLILKDPNRWSPEADNFLGVASWATLKEIQDNRFLTYVSPTVMIPFVQYTHWETLEDHYLPIDSPGISES</sequence>
<feature type="compositionally biased region" description="Basic and acidic residues" evidence="1">
    <location>
        <begin position="100"/>
        <end position="111"/>
    </location>
</feature>
<dbReference type="InterPro" id="IPR011009">
    <property type="entry name" value="Kinase-like_dom_sf"/>
</dbReference>
<gene>
    <name evidence="3" type="ORF">BJ875DRAFT_527244</name>
</gene>
<dbReference type="EMBL" id="MU251962">
    <property type="protein sequence ID" value="KAG9228365.1"/>
    <property type="molecule type" value="Genomic_DNA"/>
</dbReference>
<dbReference type="AlphaFoldDB" id="A0A9P7Y8G0"/>
<dbReference type="Gene3D" id="1.10.510.10">
    <property type="entry name" value="Transferase(Phosphotransferase) domain 1"/>
    <property type="match status" value="1"/>
</dbReference>
<evidence type="ECO:0000256" key="1">
    <source>
        <dbReference type="SAM" id="MobiDB-lite"/>
    </source>
</evidence>
<dbReference type="InterPro" id="IPR000719">
    <property type="entry name" value="Prot_kinase_dom"/>
</dbReference>
<feature type="region of interest" description="Disordered" evidence="1">
    <location>
        <begin position="79"/>
        <end position="111"/>
    </location>
</feature>
<dbReference type="InterPro" id="IPR001245">
    <property type="entry name" value="Ser-Thr/Tyr_kinase_cat_dom"/>
</dbReference>
<evidence type="ECO:0000313" key="4">
    <source>
        <dbReference type="Proteomes" id="UP000824998"/>
    </source>
</evidence>